<evidence type="ECO:0000256" key="2">
    <source>
        <dbReference type="ARBA" id="ARBA00022670"/>
    </source>
</evidence>
<evidence type="ECO:0000259" key="7">
    <source>
        <dbReference type="PROSITE" id="PS51184"/>
    </source>
</evidence>
<dbReference type="InterPro" id="IPR003347">
    <property type="entry name" value="JmjC_dom"/>
</dbReference>
<comment type="caution">
    <text evidence="8">The sequence shown here is derived from an EMBL/GenBank/DDBJ whole genome shotgun (WGS) entry which is preliminary data.</text>
</comment>
<dbReference type="GO" id="GO:0006508">
    <property type="term" value="P:proteolysis"/>
    <property type="evidence" value="ECO:0007669"/>
    <property type="project" value="UniProtKB-KW"/>
</dbReference>
<evidence type="ECO:0008006" key="10">
    <source>
        <dbReference type="Google" id="ProtNLM"/>
    </source>
</evidence>
<keyword evidence="3" id="KW-0378">Hydrolase</keyword>
<dbReference type="EMBL" id="LGTZ01000437">
    <property type="protein sequence ID" value="OJD25067.1"/>
    <property type="molecule type" value="Genomic_DNA"/>
</dbReference>
<dbReference type="InterPro" id="IPR003653">
    <property type="entry name" value="Peptidase_C48_C"/>
</dbReference>
<dbReference type="SUPFAM" id="SSF51197">
    <property type="entry name" value="Clavaminate synthase-like"/>
    <property type="match status" value="1"/>
</dbReference>
<dbReference type="Proteomes" id="UP000242791">
    <property type="component" value="Unassembled WGS sequence"/>
</dbReference>
<dbReference type="GO" id="GO:0019783">
    <property type="term" value="F:ubiquitin-like protein peptidase activity"/>
    <property type="evidence" value="ECO:0007669"/>
    <property type="project" value="UniProtKB-ARBA"/>
</dbReference>
<protein>
    <recommendedName>
        <fullName evidence="10">JmjC domain-containing protein</fullName>
    </recommendedName>
</protein>
<dbReference type="SUPFAM" id="SSF54001">
    <property type="entry name" value="Cysteine proteinases"/>
    <property type="match status" value="1"/>
</dbReference>
<feature type="chain" id="PRO_5009656578" description="JmjC domain-containing protein" evidence="5">
    <location>
        <begin position="29"/>
        <end position="833"/>
    </location>
</feature>
<dbReference type="Gene3D" id="3.40.395.10">
    <property type="entry name" value="Adenoviral Proteinase, Chain A"/>
    <property type="match status" value="1"/>
</dbReference>
<dbReference type="PANTHER" id="PTHR47764">
    <property type="entry name" value="UBIQUITIN-LIKE-SPECIFIC PROTEASE 2B-RELATED"/>
    <property type="match status" value="1"/>
</dbReference>
<dbReference type="PROSITE" id="PS51184">
    <property type="entry name" value="JMJC"/>
    <property type="match status" value="1"/>
</dbReference>
<proteinExistence type="inferred from homology"/>
<reference evidence="8 9" key="1">
    <citation type="submission" date="2015-08" db="EMBL/GenBank/DDBJ databases">
        <title>Emmonsia species relationships and genome sequence.</title>
        <authorList>
            <person name="Cuomo C.A."/>
            <person name="Schwartz I.S."/>
            <person name="Kenyon C."/>
            <person name="De Hoog G.S."/>
            <person name="Govender N.P."/>
            <person name="Botha A."/>
            <person name="Moreno L."/>
            <person name="De Vries M."/>
            <person name="Munoz J.F."/>
            <person name="Stielow J.B."/>
        </authorList>
    </citation>
    <scope>NUCLEOTIDE SEQUENCE [LARGE SCALE GENOMIC DNA]</scope>
    <source>
        <strain evidence="8 9">EI222</strain>
    </source>
</reference>
<feature type="signal peptide" evidence="5">
    <location>
        <begin position="1"/>
        <end position="28"/>
    </location>
</feature>
<sequence length="833" mass="94349">MRDPLRMFGRPNVVLLTLLPQLVLLVHGSSCSSTARPARPTRPTRPARPQLVLLVHGSSSSSNSSNSSSSSTARPARPRLVQLVQLVQLVHGSSTARPARPRLVQLVHGSSSSSTARPARPRLVQLVHGSSSSSTARPRLVQLVHGSSNLVGRKMDEKIPCPYCGSLIRKDGMSKHCGSTQNQPRCLGLKAYWKKNTGGCPMCQQERPSRNHYRYENPECFMLQKLKIGFLNHLTKPLDIPDCSLPEKDCVFSRNIKFLRRLQQHTKLAKPDRWYDLLSKAELPNHIWAKGNVDYTLVLNEQDLDEALKAGLEHLVLIPAESSLGHDELYINDSTERVSDLTLMQLLERVLLDGNLTIDVQDLAADGVENLTCPKTCKQVKEHFAVPAEKRGIPWNCLEVADNLISSFPGPSLLKSLDFLERLQSDPNSKIEFGNQRRSQQLGMARKDHSASWIPGAKKLDRWLLLSEKGAISTDHVDVVVATWIRCIHGEKIFWFQNGLTGVDISVWQTSDDPRIYSHPWAVIKLRKGDSIIFPPGTIHAVWTSEDCMCVGGHFLYPPVMDRSIRMLKTLELKPYLTNDNFPVDIFKVVFGFTARLCHSHPYHLSPQQLARYLCALEDYANTSYESYQDQDHLDRGHMERKKIFLDLLKEEGMLERLSELVEDRMDPSIPGQTSSRKQRARLDRGIMDDSQEGRQLKRRKYETTFGSKKPKRPAASNPLSLLSSDMMSIPAGGTVYLQNGKRKAEIEPQDWKRLHDGELLNDNLINFYIQFLERRLECSNPEVAKKVYFFNSFFFTSLTRTNDVGNINYQAVMRWTRDVDIFSYPGLALAVL</sequence>
<comment type="similarity">
    <text evidence="1">Belongs to the peptidase C48 family.</text>
</comment>
<evidence type="ECO:0000259" key="6">
    <source>
        <dbReference type="PROSITE" id="PS50600"/>
    </source>
</evidence>
<evidence type="ECO:0000313" key="9">
    <source>
        <dbReference type="Proteomes" id="UP000242791"/>
    </source>
</evidence>
<feature type="region of interest" description="Disordered" evidence="4">
    <location>
        <begin position="665"/>
        <end position="718"/>
    </location>
</feature>
<dbReference type="AlphaFoldDB" id="A0A1J9QXX7"/>
<accession>A0A1J9QXX7</accession>
<feature type="domain" description="JmjC" evidence="7">
    <location>
        <begin position="409"/>
        <end position="572"/>
    </location>
</feature>
<name>A0A1J9QXX7_9EURO</name>
<keyword evidence="5" id="KW-0732">Signal</keyword>
<feature type="compositionally biased region" description="Basic and acidic residues" evidence="4">
    <location>
        <begin position="681"/>
        <end position="696"/>
    </location>
</feature>
<dbReference type="Gene3D" id="2.60.120.650">
    <property type="entry name" value="Cupin"/>
    <property type="match status" value="1"/>
</dbReference>
<evidence type="ECO:0000256" key="1">
    <source>
        <dbReference type="ARBA" id="ARBA00005234"/>
    </source>
</evidence>
<dbReference type="GO" id="GO:0008234">
    <property type="term" value="F:cysteine-type peptidase activity"/>
    <property type="evidence" value="ECO:0007669"/>
    <property type="project" value="InterPro"/>
</dbReference>
<dbReference type="VEuPathDB" id="FungiDB:ACJ73_03559"/>
<dbReference type="STRING" id="1658174.A0A1J9QXX7"/>
<feature type="compositionally biased region" description="Low complexity" evidence="4">
    <location>
        <begin position="58"/>
        <end position="71"/>
    </location>
</feature>
<evidence type="ECO:0000256" key="4">
    <source>
        <dbReference type="SAM" id="MobiDB-lite"/>
    </source>
</evidence>
<dbReference type="PANTHER" id="PTHR47764:SF2">
    <property type="entry name" value="UBIQUITIN-LIKE PROTEASE FAMILY PROFILE DOMAIN-CONTAINING PROTEIN"/>
    <property type="match status" value="1"/>
</dbReference>
<keyword evidence="9" id="KW-1185">Reference proteome</keyword>
<feature type="region of interest" description="Disordered" evidence="4">
    <location>
        <begin position="56"/>
        <end position="77"/>
    </location>
</feature>
<dbReference type="PROSITE" id="PS50600">
    <property type="entry name" value="ULP_PROTEASE"/>
    <property type="match status" value="1"/>
</dbReference>
<organism evidence="8 9">
    <name type="scientific">Blastomyces percursus</name>
    <dbReference type="NCBI Taxonomy" id="1658174"/>
    <lineage>
        <taxon>Eukaryota</taxon>
        <taxon>Fungi</taxon>
        <taxon>Dikarya</taxon>
        <taxon>Ascomycota</taxon>
        <taxon>Pezizomycotina</taxon>
        <taxon>Eurotiomycetes</taxon>
        <taxon>Eurotiomycetidae</taxon>
        <taxon>Onygenales</taxon>
        <taxon>Ajellomycetaceae</taxon>
        <taxon>Blastomyces</taxon>
    </lineage>
</organism>
<evidence type="ECO:0000256" key="3">
    <source>
        <dbReference type="ARBA" id="ARBA00022801"/>
    </source>
</evidence>
<keyword evidence="2" id="KW-0645">Protease</keyword>
<gene>
    <name evidence="8" type="ORF">ACJ73_03559</name>
</gene>
<dbReference type="OrthoDB" id="4494329at2759"/>
<feature type="domain" description="Ubiquitin-like protease family profile" evidence="6">
    <location>
        <begin position="745"/>
        <end position="833"/>
    </location>
</feature>
<evidence type="ECO:0000313" key="8">
    <source>
        <dbReference type="EMBL" id="OJD25067.1"/>
    </source>
</evidence>
<evidence type="ECO:0000256" key="5">
    <source>
        <dbReference type="SAM" id="SignalP"/>
    </source>
</evidence>
<dbReference type="InterPro" id="IPR038765">
    <property type="entry name" value="Papain-like_cys_pep_sf"/>
</dbReference>
<dbReference type="Pfam" id="PF02902">
    <property type="entry name" value="Peptidase_C48"/>
    <property type="match status" value="1"/>
</dbReference>